<dbReference type="Pfam" id="PF13420">
    <property type="entry name" value="Acetyltransf_4"/>
    <property type="match status" value="1"/>
</dbReference>
<evidence type="ECO:0000313" key="3">
    <source>
        <dbReference type="Proteomes" id="UP001163104"/>
    </source>
</evidence>
<dbReference type="InterPro" id="IPR016181">
    <property type="entry name" value="Acyl_CoA_acyltransferase"/>
</dbReference>
<organism evidence="2 3">
    <name type="scientific">Cytobacillus firmus</name>
    <name type="common">Bacillus firmus</name>
    <dbReference type="NCBI Taxonomy" id="1399"/>
    <lineage>
        <taxon>Bacteria</taxon>
        <taxon>Bacillati</taxon>
        <taxon>Bacillota</taxon>
        <taxon>Bacilli</taxon>
        <taxon>Bacillales</taxon>
        <taxon>Bacillaceae</taxon>
        <taxon>Cytobacillus</taxon>
    </lineage>
</organism>
<keyword evidence="2" id="KW-0012">Acyltransferase</keyword>
<protein>
    <submittedName>
        <fullName evidence="2">UDP-4-amino-4, 6-dideoxy-N-acetyl-beta-L-altrosamine N-acetyltransferase</fullName>
        <ecNumber evidence="2">2.3.1.202</ecNumber>
    </submittedName>
</protein>
<dbReference type="InterPro" id="IPR020036">
    <property type="entry name" value="PseH"/>
</dbReference>
<dbReference type="InterPro" id="IPR000182">
    <property type="entry name" value="GNAT_dom"/>
</dbReference>
<dbReference type="EC" id="2.3.1.202" evidence="2"/>
<dbReference type="AlphaFoldDB" id="A0AA46P362"/>
<gene>
    <name evidence="2" type="primary">pseH</name>
    <name evidence="2" type="ORF">OD459_01965</name>
</gene>
<dbReference type="PANTHER" id="PTHR43415">
    <property type="entry name" value="SPERMIDINE N(1)-ACETYLTRANSFERASE"/>
    <property type="match status" value="1"/>
</dbReference>
<dbReference type="PANTHER" id="PTHR43415:SF6">
    <property type="entry name" value="SPERMIDINE N(1)-ACETYLTRANSFERASE"/>
    <property type="match status" value="1"/>
</dbReference>
<sequence length="184" mass="21842">MEHSLRPLEKNDLIKVLEWRNDLRIRQNMFNERKISLVEHLEWYHNTCQDSSIRNLIYTVDQIATGFISFSKMDQKNGTCFWGFYVGNETAPKGIGYIMGYLGIDYAINQLKMRKINGEVLSNNIQSIKFHERLGFVREGLFSEHYLKNGNYQDVIRFALFQDQWNLLKDKIKEEINRNGFNFC</sequence>
<evidence type="ECO:0000313" key="2">
    <source>
        <dbReference type="EMBL" id="UYG95816.1"/>
    </source>
</evidence>
<dbReference type="NCBIfam" id="TIGR03585">
    <property type="entry name" value="PseH"/>
    <property type="match status" value="1"/>
</dbReference>
<dbReference type="Gene3D" id="3.40.630.30">
    <property type="match status" value="1"/>
</dbReference>
<dbReference type="SUPFAM" id="SSF55729">
    <property type="entry name" value="Acyl-CoA N-acyltransferases (Nat)"/>
    <property type="match status" value="1"/>
</dbReference>
<dbReference type="PROSITE" id="PS51186">
    <property type="entry name" value="GNAT"/>
    <property type="match status" value="1"/>
</dbReference>
<dbReference type="RefSeq" id="WP_263599695.1">
    <property type="nucleotide sequence ID" value="NZ_CP107027.1"/>
</dbReference>
<keyword evidence="2" id="KW-0808">Transferase</keyword>
<proteinExistence type="predicted"/>
<dbReference type="GO" id="GO:0004145">
    <property type="term" value="F:diamine N-acetyltransferase activity"/>
    <property type="evidence" value="ECO:0007669"/>
    <property type="project" value="TreeGrafter"/>
</dbReference>
<name>A0AA46P362_CYTFI</name>
<accession>A0AA46P362</accession>
<reference evidence="2" key="1">
    <citation type="submission" date="2022-10" db="EMBL/GenBank/DDBJ databases">
        <title>Mechanism of multi-heavy metal repair in Cytobacillus Firmus M7.</title>
        <authorList>
            <person name="Li X."/>
            <person name="Yu C."/>
        </authorList>
    </citation>
    <scope>NUCLEOTIDE SEQUENCE</scope>
    <source>
        <strain evidence="2">M7</strain>
    </source>
</reference>
<dbReference type="EMBL" id="CP107027">
    <property type="protein sequence ID" value="UYG95816.1"/>
    <property type="molecule type" value="Genomic_DNA"/>
</dbReference>
<evidence type="ECO:0000259" key="1">
    <source>
        <dbReference type="PROSITE" id="PS51186"/>
    </source>
</evidence>
<feature type="domain" description="N-acetyltransferase" evidence="1">
    <location>
        <begin position="3"/>
        <end position="163"/>
    </location>
</feature>
<dbReference type="Proteomes" id="UP001163104">
    <property type="component" value="Chromosome"/>
</dbReference>